<evidence type="ECO:0000313" key="3">
    <source>
        <dbReference type="Proteomes" id="UP000682733"/>
    </source>
</evidence>
<comment type="caution">
    <text evidence="2">The sequence shown here is derived from an EMBL/GenBank/DDBJ whole genome shotgun (WGS) entry which is preliminary data.</text>
</comment>
<dbReference type="Proteomes" id="UP000682733">
    <property type="component" value="Unassembled WGS sequence"/>
</dbReference>
<name>A0A8S2KC57_9BILA</name>
<proteinExistence type="predicted"/>
<reference evidence="2" key="1">
    <citation type="submission" date="2021-02" db="EMBL/GenBank/DDBJ databases">
        <authorList>
            <person name="Nowell W R."/>
        </authorList>
    </citation>
    <scope>NUCLEOTIDE SEQUENCE</scope>
</reference>
<feature type="non-terminal residue" evidence="2">
    <location>
        <position position="1"/>
    </location>
</feature>
<accession>A0A8S2KC57</accession>
<dbReference type="EMBL" id="CAJOBA010009275">
    <property type="protein sequence ID" value="CAF3847533.1"/>
    <property type="molecule type" value="Genomic_DNA"/>
</dbReference>
<dbReference type="Proteomes" id="UP000677228">
    <property type="component" value="Unassembled WGS sequence"/>
</dbReference>
<gene>
    <name evidence="1" type="ORF">OVA965_LOCUS18553</name>
    <name evidence="2" type="ORF">TMI583_LOCUS18565</name>
</gene>
<protein>
    <submittedName>
        <fullName evidence="2">Uncharacterized protein</fullName>
    </submittedName>
</protein>
<evidence type="ECO:0000313" key="1">
    <source>
        <dbReference type="EMBL" id="CAF1084986.1"/>
    </source>
</evidence>
<dbReference type="AlphaFoldDB" id="A0A8S2KC57"/>
<evidence type="ECO:0000313" key="2">
    <source>
        <dbReference type="EMBL" id="CAF3847533.1"/>
    </source>
</evidence>
<organism evidence="2 3">
    <name type="scientific">Didymodactylos carnosus</name>
    <dbReference type="NCBI Taxonomy" id="1234261"/>
    <lineage>
        <taxon>Eukaryota</taxon>
        <taxon>Metazoa</taxon>
        <taxon>Spiralia</taxon>
        <taxon>Gnathifera</taxon>
        <taxon>Rotifera</taxon>
        <taxon>Eurotatoria</taxon>
        <taxon>Bdelloidea</taxon>
        <taxon>Philodinida</taxon>
        <taxon>Philodinidae</taxon>
        <taxon>Didymodactylos</taxon>
    </lineage>
</organism>
<dbReference type="EMBL" id="CAJNOK010009258">
    <property type="protein sequence ID" value="CAF1084986.1"/>
    <property type="molecule type" value="Genomic_DNA"/>
</dbReference>
<sequence length="37" mass="4302">MQISLRAPKNSRSQFNIEVQNRYEILLADNPDIDIQA</sequence>